<dbReference type="PANTHER" id="PTHR35008">
    <property type="entry name" value="BLL4482 PROTEIN-RELATED"/>
    <property type="match status" value="1"/>
</dbReference>
<keyword evidence="2 6" id="KW-0349">Heme</keyword>
<evidence type="ECO:0000256" key="3">
    <source>
        <dbReference type="ARBA" id="ARBA00022723"/>
    </source>
</evidence>
<dbReference type="InterPro" id="IPR051459">
    <property type="entry name" value="Cytochrome_c-type_DH"/>
</dbReference>
<dbReference type="PRINTS" id="PR00605">
    <property type="entry name" value="CYTCHROMECIC"/>
</dbReference>
<keyword evidence="7" id="KW-0812">Transmembrane</keyword>
<dbReference type="PROSITE" id="PS51007">
    <property type="entry name" value="CYTC"/>
    <property type="match status" value="1"/>
</dbReference>
<reference evidence="9 10" key="1">
    <citation type="submission" date="2017-10" db="EMBL/GenBank/DDBJ databases">
        <title>Two draft genome sequences of Pusillimonas sp. strains isolated from a nitrate- and radionuclide-contaminated groundwater in Russia.</title>
        <authorList>
            <person name="Grouzdev D.S."/>
            <person name="Tourova T.P."/>
            <person name="Goeva M.A."/>
            <person name="Babich T.L."/>
            <person name="Sokolova D.S."/>
            <person name="Abdullin R."/>
            <person name="Poltaraus A.B."/>
            <person name="Toshchakov S.V."/>
            <person name="Nazina T.N."/>
        </authorList>
    </citation>
    <scope>NUCLEOTIDE SEQUENCE [LARGE SCALE GENOMIC DNA]</scope>
    <source>
        <strain evidence="9 10">JR1/69-2-13</strain>
    </source>
</reference>
<sequence>MSDRTKKIQAQQREMPEPYEGNRPIPWLVIIIVAALFVFAVAYMWATYQNSPASYGDRRTVADFAVAESSVTGVVDGAQLYASQCLACHQATGLGLPGVFPPLAGSDWVTGKAALAVQIVLHGISGDLTVKGEHYNGMMPAFKDKLNDSEVAAVLSHIRTSFGNAAGEVDVATVKAQRAATAARTQPWNGDAELQVMK</sequence>
<dbReference type="EMBL" id="PDNV01000011">
    <property type="protein sequence ID" value="PLC52704.1"/>
    <property type="molecule type" value="Genomic_DNA"/>
</dbReference>
<evidence type="ECO:0000256" key="6">
    <source>
        <dbReference type="PROSITE-ProRule" id="PRU00433"/>
    </source>
</evidence>
<feature type="transmembrane region" description="Helical" evidence="7">
    <location>
        <begin position="25"/>
        <end position="46"/>
    </location>
</feature>
<dbReference type="PANTHER" id="PTHR35008:SF8">
    <property type="entry name" value="ALCOHOL DEHYDROGENASE CYTOCHROME C SUBUNIT"/>
    <property type="match status" value="1"/>
</dbReference>
<dbReference type="InterPro" id="IPR008168">
    <property type="entry name" value="Cyt_C_IC"/>
</dbReference>
<evidence type="ECO:0000256" key="2">
    <source>
        <dbReference type="ARBA" id="ARBA00022617"/>
    </source>
</evidence>
<accession>A0A2N4UCF0</accession>
<keyword evidence="4" id="KW-0249">Electron transport</keyword>
<evidence type="ECO:0000256" key="1">
    <source>
        <dbReference type="ARBA" id="ARBA00022448"/>
    </source>
</evidence>
<keyword evidence="7" id="KW-0472">Membrane</keyword>
<evidence type="ECO:0000256" key="4">
    <source>
        <dbReference type="ARBA" id="ARBA00022982"/>
    </source>
</evidence>
<feature type="domain" description="Cytochrome c" evidence="8">
    <location>
        <begin position="72"/>
        <end position="162"/>
    </location>
</feature>
<evidence type="ECO:0000256" key="7">
    <source>
        <dbReference type="SAM" id="Phobius"/>
    </source>
</evidence>
<dbReference type="OrthoDB" id="9809720at2"/>
<dbReference type="Proteomes" id="UP000234328">
    <property type="component" value="Unassembled WGS sequence"/>
</dbReference>
<keyword evidence="10" id="KW-1185">Reference proteome</keyword>
<keyword evidence="1" id="KW-0813">Transport</keyword>
<organism evidence="9 10">
    <name type="scientific">Pollutimonas nitritireducens</name>
    <dbReference type="NCBI Taxonomy" id="2045209"/>
    <lineage>
        <taxon>Bacteria</taxon>
        <taxon>Pseudomonadati</taxon>
        <taxon>Pseudomonadota</taxon>
        <taxon>Betaproteobacteria</taxon>
        <taxon>Burkholderiales</taxon>
        <taxon>Alcaligenaceae</taxon>
        <taxon>Pollutimonas</taxon>
    </lineage>
</organism>
<evidence type="ECO:0000313" key="10">
    <source>
        <dbReference type="Proteomes" id="UP000234328"/>
    </source>
</evidence>
<dbReference type="Pfam" id="PF00034">
    <property type="entry name" value="Cytochrom_C"/>
    <property type="match status" value="1"/>
</dbReference>
<gene>
    <name evidence="9" type="ORF">CR155_16620</name>
</gene>
<evidence type="ECO:0000313" key="9">
    <source>
        <dbReference type="EMBL" id="PLC52704.1"/>
    </source>
</evidence>
<dbReference type="SUPFAM" id="SSF46626">
    <property type="entry name" value="Cytochrome c"/>
    <property type="match status" value="1"/>
</dbReference>
<dbReference type="RefSeq" id="WP_102071161.1">
    <property type="nucleotide sequence ID" value="NZ_PDNV01000011.1"/>
</dbReference>
<name>A0A2N4UCF0_9BURK</name>
<keyword evidence="3 6" id="KW-0479">Metal-binding</keyword>
<evidence type="ECO:0000259" key="8">
    <source>
        <dbReference type="PROSITE" id="PS51007"/>
    </source>
</evidence>
<dbReference type="Gene3D" id="1.10.760.10">
    <property type="entry name" value="Cytochrome c-like domain"/>
    <property type="match status" value="1"/>
</dbReference>
<dbReference type="InterPro" id="IPR009056">
    <property type="entry name" value="Cyt_c-like_dom"/>
</dbReference>
<proteinExistence type="predicted"/>
<dbReference type="GO" id="GO:0009055">
    <property type="term" value="F:electron transfer activity"/>
    <property type="evidence" value="ECO:0007669"/>
    <property type="project" value="InterPro"/>
</dbReference>
<dbReference type="GO" id="GO:0020037">
    <property type="term" value="F:heme binding"/>
    <property type="evidence" value="ECO:0007669"/>
    <property type="project" value="InterPro"/>
</dbReference>
<evidence type="ECO:0000256" key="5">
    <source>
        <dbReference type="ARBA" id="ARBA00023004"/>
    </source>
</evidence>
<keyword evidence="7" id="KW-1133">Transmembrane helix</keyword>
<keyword evidence="5 6" id="KW-0408">Iron</keyword>
<dbReference type="InterPro" id="IPR036909">
    <property type="entry name" value="Cyt_c-like_dom_sf"/>
</dbReference>
<dbReference type="AlphaFoldDB" id="A0A2N4UCF0"/>
<dbReference type="GO" id="GO:0005506">
    <property type="term" value="F:iron ion binding"/>
    <property type="evidence" value="ECO:0007669"/>
    <property type="project" value="InterPro"/>
</dbReference>
<protein>
    <submittedName>
        <fullName evidence="9">Cytochrome C oxidase Cbb3</fullName>
    </submittedName>
</protein>
<comment type="caution">
    <text evidence="9">The sequence shown here is derived from an EMBL/GenBank/DDBJ whole genome shotgun (WGS) entry which is preliminary data.</text>
</comment>